<accession>A0A183TWK3</accession>
<protein>
    <submittedName>
        <fullName evidence="3">Bestrophin homolog</fullName>
    </submittedName>
</protein>
<organism evidence="2 3">
    <name type="scientific">Toxocara canis</name>
    <name type="common">Canine roundworm</name>
    <dbReference type="NCBI Taxonomy" id="6265"/>
    <lineage>
        <taxon>Eukaryota</taxon>
        <taxon>Metazoa</taxon>
        <taxon>Ecdysozoa</taxon>
        <taxon>Nematoda</taxon>
        <taxon>Chromadorea</taxon>
        <taxon>Rhabditida</taxon>
        <taxon>Spirurina</taxon>
        <taxon>Ascaridomorpha</taxon>
        <taxon>Ascaridoidea</taxon>
        <taxon>Toxocaridae</taxon>
        <taxon>Toxocara</taxon>
    </lineage>
</organism>
<dbReference type="EMBL" id="UYWY01000313">
    <property type="protein sequence ID" value="VDM24557.1"/>
    <property type="molecule type" value="Genomic_DNA"/>
</dbReference>
<dbReference type="Proteomes" id="UP000050794">
    <property type="component" value="Unassembled WGS sequence"/>
</dbReference>
<gene>
    <name evidence="1" type="ORF">TCNE_LOCUS623</name>
</gene>
<evidence type="ECO:0000313" key="1">
    <source>
        <dbReference type="EMBL" id="VDM24557.1"/>
    </source>
</evidence>
<name>A0A183TWK3_TOXCA</name>
<dbReference type="WBParaSite" id="TCNE_0000062201-mRNA-1">
    <property type="protein sequence ID" value="TCNE_0000062201-mRNA-1"/>
    <property type="gene ID" value="TCNE_0000062201"/>
</dbReference>
<sequence length="139" mass="16169">MGVAFLVDRIRGIDTRWTTQICLQNDLLSSTLVRTELSKMRKMYELWPAHTHPAIYLAYTVFVYWIMDIVVTQIIDEQRSVNNACRRSAAVRGRRPYAKHSAVAQGVEDVLCSVVCDSLWWVTSCIPHFWCCRVRLFDK</sequence>
<evidence type="ECO:0000313" key="2">
    <source>
        <dbReference type="Proteomes" id="UP000050794"/>
    </source>
</evidence>
<proteinExistence type="predicted"/>
<reference evidence="3" key="1">
    <citation type="submission" date="2016-06" db="UniProtKB">
        <authorList>
            <consortium name="WormBaseParasite"/>
        </authorList>
    </citation>
    <scope>IDENTIFICATION</scope>
</reference>
<keyword evidence="2" id="KW-1185">Reference proteome</keyword>
<reference evidence="1 2" key="2">
    <citation type="submission" date="2018-11" db="EMBL/GenBank/DDBJ databases">
        <authorList>
            <consortium name="Pathogen Informatics"/>
        </authorList>
    </citation>
    <scope>NUCLEOTIDE SEQUENCE [LARGE SCALE GENOMIC DNA]</scope>
</reference>
<dbReference type="AlphaFoldDB" id="A0A183TWK3"/>
<evidence type="ECO:0000313" key="3">
    <source>
        <dbReference type="WBParaSite" id="TCNE_0000062201-mRNA-1"/>
    </source>
</evidence>